<evidence type="ECO:0000256" key="1">
    <source>
        <dbReference type="SAM" id="Coils"/>
    </source>
</evidence>
<reference evidence="2" key="1">
    <citation type="submission" date="2025-02" db="EMBL/GenBank/DDBJ databases">
        <title>Complete genome sequences of 52 Bacillus and Priestia strains isolated from West-African fermentations and 26 reference strains from the DSMZ collection.</title>
        <authorList>
            <person name="Wiedenbein E.S."/>
            <person name="Canoy T.S."/>
            <person name="Hui Y."/>
            <person name="Parkouda C."/>
            <person name="Dawende C."/>
            <person name="Ametefe E."/>
            <person name="Jespersen L."/>
            <person name="Nielsen D.S."/>
        </authorList>
    </citation>
    <scope>NUCLEOTIDE SEQUENCE</scope>
    <source>
        <strain evidence="2">PRO56</strain>
    </source>
</reference>
<organism evidence="2 3">
    <name type="scientific">Bacillus subtilis</name>
    <dbReference type="NCBI Taxonomy" id="1423"/>
    <lineage>
        <taxon>Bacteria</taxon>
        <taxon>Bacillati</taxon>
        <taxon>Bacillota</taxon>
        <taxon>Bacilli</taxon>
        <taxon>Bacillales</taxon>
        <taxon>Bacillaceae</taxon>
        <taxon>Bacillus</taxon>
    </lineage>
</organism>
<dbReference type="Proteomes" id="UP001214898">
    <property type="component" value="Chromosome"/>
</dbReference>
<evidence type="ECO:0000313" key="3">
    <source>
        <dbReference type="Proteomes" id="UP001214898"/>
    </source>
</evidence>
<dbReference type="EMBL" id="CP120576">
    <property type="protein sequence ID" value="WEY84192.1"/>
    <property type="molecule type" value="Genomic_DNA"/>
</dbReference>
<gene>
    <name evidence="2" type="ORF">P5633_18020</name>
</gene>
<proteinExistence type="predicted"/>
<keyword evidence="1" id="KW-0175">Coiled coil</keyword>
<accession>A0AAX3RLZ6</accession>
<protein>
    <submittedName>
        <fullName evidence="2">Uncharacterized protein</fullName>
    </submittedName>
</protein>
<dbReference type="AlphaFoldDB" id="A0AAX3RLZ6"/>
<name>A0AAX3RLZ6_BACIU</name>
<evidence type="ECO:0000313" key="2">
    <source>
        <dbReference type="EMBL" id="WEY84192.1"/>
    </source>
</evidence>
<sequence length="319" mass="37990">MEINELVDVCQVYGAVNILIKLISENEEKKASQLFATLQEEANELLDISNLILNEKGMFEESAKKAEKINSEENLNDHRTKSVKQEEKRIKKLEQKMEKLEIQYKKREISYKSRIEQEEKKLQDAQLKLSEYNGKHAELVKEKDLLVQKNLQLEKKIKQFEKEIKILKEHKNQWNEERKELEEIIVTVNQKLEEFQSEPNNKGINEMLRETAISKEERMRILVIGKPAQTSHFLREYLDFTFVDGEEISNELNKMNMDEVWVLMYELSFRDKLELQENKLYHNLEGGKVKVCEDFTAVKEHLKRLELEETEPNQYVWNN</sequence>
<feature type="coiled-coil region" evidence="1">
    <location>
        <begin position="76"/>
        <end position="198"/>
    </location>
</feature>